<dbReference type="STRING" id="1429043.X474_08245"/>
<protein>
    <submittedName>
        <fullName evidence="1">Uncharacterized protein</fullName>
    </submittedName>
</protein>
<evidence type="ECO:0000313" key="1">
    <source>
        <dbReference type="EMBL" id="KIX14654.1"/>
    </source>
</evidence>
<dbReference type="Proteomes" id="UP000032233">
    <property type="component" value="Unassembled WGS sequence"/>
</dbReference>
<name>A0A0D2J906_9BACT</name>
<dbReference type="AlphaFoldDB" id="A0A0D2J906"/>
<proteinExistence type="predicted"/>
<dbReference type="InParanoid" id="A0A0D2J906"/>
<organism evidence="1 2">
    <name type="scientific">Dethiosulfatarculus sandiegensis</name>
    <dbReference type="NCBI Taxonomy" id="1429043"/>
    <lineage>
        <taxon>Bacteria</taxon>
        <taxon>Pseudomonadati</taxon>
        <taxon>Thermodesulfobacteriota</taxon>
        <taxon>Desulfarculia</taxon>
        <taxon>Desulfarculales</taxon>
        <taxon>Desulfarculaceae</taxon>
        <taxon>Dethiosulfatarculus</taxon>
    </lineage>
</organism>
<reference evidence="1 2" key="1">
    <citation type="submission" date="2013-11" db="EMBL/GenBank/DDBJ databases">
        <title>Metagenomic analysis of a methanogenic consortium involved in long chain n-alkane degradation.</title>
        <authorList>
            <person name="Davidova I.A."/>
            <person name="Callaghan A.V."/>
            <person name="Wawrik B."/>
            <person name="Pruitt S."/>
            <person name="Marks C."/>
            <person name="Duncan K.E."/>
            <person name="Suflita J.M."/>
        </authorList>
    </citation>
    <scope>NUCLEOTIDE SEQUENCE [LARGE SCALE GENOMIC DNA]</scope>
    <source>
        <strain evidence="1 2">SPR</strain>
    </source>
</reference>
<keyword evidence="2" id="KW-1185">Reference proteome</keyword>
<dbReference type="EMBL" id="AZAC01000010">
    <property type="protein sequence ID" value="KIX14654.1"/>
    <property type="molecule type" value="Genomic_DNA"/>
</dbReference>
<evidence type="ECO:0000313" key="2">
    <source>
        <dbReference type="Proteomes" id="UP000032233"/>
    </source>
</evidence>
<sequence>MKKAIFAVFKTREGPFLAKPFSGPEFPLRMKRNLAGNAIWQRALVGISAF</sequence>
<gene>
    <name evidence="1" type="ORF">X474_08245</name>
</gene>
<accession>A0A0D2J906</accession>
<comment type="caution">
    <text evidence="1">The sequence shown here is derived from an EMBL/GenBank/DDBJ whole genome shotgun (WGS) entry which is preliminary data.</text>
</comment>